<name>A0A315ZIH2_SEDFL</name>
<comment type="caution">
    <text evidence="2">The sequence shown here is derived from an EMBL/GenBank/DDBJ whole genome shotgun (WGS) entry which is preliminary data.</text>
</comment>
<organism evidence="2 3">
    <name type="scientific">Sediminitomix flava</name>
    <dbReference type="NCBI Taxonomy" id="379075"/>
    <lineage>
        <taxon>Bacteria</taxon>
        <taxon>Pseudomonadati</taxon>
        <taxon>Bacteroidota</taxon>
        <taxon>Cytophagia</taxon>
        <taxon>Cytophagales</taxon>
        <taxon>Flammeovirgaceae</taxon>
        <taxon>Sediminitomix</taxon>
    </lineage>
</organism>
<protein>
    <submittedName>
        <fullName evidence="2">Putative repeat protein (TIGR03806 family)</fullName>
    </submittedName>
</protein>
<keyword evidence="1" id="KW-0732">Signal</keyword>
<proteinExistence type="predicted"/>
<dbReference type="AlphaFoldDB" id="A0A315ZIH2"/>
<reference evidence="2 3" key="1">
    <citation type="submission" date="2018-03" db="EMBL/GenBank/DDBJ databases">
        <title>Genomic Encyclopedia of Archaeal and Bacterial Type Strains, Phase II (KMG-II): from individual species to whole genera.</title>
        <authorList>
            <person name="Goeker M."/>
        </authorList>
    </citation>
    <scope>NUCLEOTIDE SEQUENCE [LARGE SCALE GENOMIC DNA]</scope>
    <source>
        <strain evidence="2 3">DSM 28229</strain>
    </source>
</reference>
<evidence type="ECO:0000256" key="1">
    <source>
        <dbReference type="SAM" id="SignalP"/>
    </source>
</evidence>
<sequence length="373" mass="42144">MKSTIKNTILSLLFLASTVACQETKTSKKERPKAVKASYEAKENPALASLGKLKLSEYGFFNGKISDLNPIAEVYHYELNSALFTDYAFKKRFIYLPNGKSMTYDPEETFDFPKGAVIIKNFYYLTDFRKPEGEKEIIETRLLIKETSDWKALSYIWNKEQTDAFLEVAGAEKQVEWTHYDGTLKQVNYLVPNMNQCKSCHMSDKKIVPIGPKARHLNRSFVYEEKAVNQLEYFESKAILNGLVEKNDRPANVEWDDEAALLHDRAIAYLDINCGHCHNPKGPAKTSGLDLTVFAKTNMEKGILKAPIAAGKGSGNLNYDIVPGNPKHSILHYRMASTDPGIMMPEIGRSLAHKEGVELISEWIKNMKVESSK</sequence>
<evidence type="ECO:0000313" key="2">
    <source>
        <dbReference type="EMBL" id="PWJ44900.1"/>
    </source>
</evidence>
<gene>
    <name evidence="2" type="ORF">BC781_1011289</name>
</gene>
<dbReference type="EMBL" id="QGDO01000001">
    <property type="protein sequence ID" value="PWJ44900.1"/>
    <property type="molecule type" value="Genomic_DNA"/>
</dbReference>
<feature type="chain" id="PRO_5016419138" evidence="1">
    <location>
        <begin position="23"/>
        <end position="373"/>
    </location>
</feature>
<dbReference type="PROSITE" id="PS51257">
    <property type="entry name" value="PROKAR_LIPOPROTEIN"/>
    <property type="match status" value="1"/>
</dbReference>
<keyword evidence="3" id="KW-1185">Reference proteome</keyword>
<dbReference type="NCBIfam" id="TIGR03806">
    <property type="entry name" value="chp_HNE_0200"/>
    <property type="match status" value="1"/>
</dbReference>
<accession>A0A315ZIH2</accession>
<dbReference type="InterPro" id="IPR022269">
    <property type="entry name" value="SO_2930-like_C"/>
</dbReference>
<evidence type="ECO:0000313" key="3">
    <source>
        <dbReference type="Proteomes" id="UP000245535"/>
    </source>
</evidence>
<dbReference type="OrthoDB" id="338827at2"/>
<dbReference type="RefSeq" id="WP_109616363.1">
    <property type="nucleotide sequence ID" value="NZ_QGDO01000001.1"/>
</dbReference>
<feature type="signal peptide" evidence="1">
    <location>
        <begin position="1"/>
        <end position="22"/>
    </location>
</feature>
<dbReference type="Proteomes" id="UP000245535">
    <property type="component" value="Unassembled WGS sequence"/>
</dbReference>